<accession>A0ACC0WJ24</accession>
<dbReference type="EMBL" id="CM047592">
    <property type="protein sequence ID" value="KAI9918080.1"/>
    <property type="molecule type" value="Genomic_DNA"/>
</dbReference>
<reference evidence="1 2" key="1">
    <citation type="journal article" date="2022" name="bioRxiv">
        <title>The genome of the oomycete Peronosclerospora sorghi, a cosmopolitan pathogen of maize and sorghum, is inflated with dispersed pseudogenes.</title>
        <authorList>
            <person name="Fletcher K."/>
            <person name="Martin F."/>
            <person name="Isakeit T."/>
            <person name="Cavanaugh K."/>
            <person name="Magill C."/>
            <person name="Michelmore R."/>
        </authorList>
    </citation>
    <scope>NUCLEOTIDE SEQUENCE [LARGE SCALE GENOMIC DNA]</scope>
    <source>
        <strain evidence="1">P6</strain>
    </source>
</reference>
<evidence type="ECO:0000313" key="1">
    <source>
        <dbReference type="EMBL" id="KAI9918080.1"/>
    </source>
</evidence>
<keyword evidence="2" id="KW-1185">Reference proteome</keyword>
<organism evidence="1 2">
    <name type="scientific">Peronosclerospora sorghi</name>
    <dbReference type="NCBI Taxonomy" id="230839"/>
    <lineage>
        <taxon>Eukaryota</taxon>
        <taxon>Sar</taxon>
        <taxon>Stramenopiles</taxon>
        <taxon>Oomycota</taxon>
        <taxon>Peronosporomycetes</taxon>
        <taxon>Peronosporales</taxon>
        <taxon>Peronosporaceae</taxon>
        <taxon>Peronosclerospora</taxon>
    </lineage>
</organism>
<comment type="caution">
    <text evidence="1">The sequence shown here is derived from an EMBL/GenBank/DDBJ whole genome shotgun (WGS) entry which is preliminary data.</text>
</comment>
<name>A0ACC0WJ24_9STRA</name>
<proteinExistence type="predicted"/>
<sequence>MLLIGKLLIAVGTLLLVHAGYYSVQYESYVKLTETSDAPMPPIEVQFFLFVDEKQVVLELGISFLISLTGVLLTSGEMVPIRSNEAMHSRCNDKRWQRERGIFCVKLMHGIHCGVGRSLVSSRAPTFTCLITAGKRFTSG</sequence>
<evidence type="ECO:0000313" key="2">
    <source>
        <dbReference type="Proteomes" id="UP001163321"/>
    </source>
</evidence>
<protein>
    <submittedName>
        <fullName evidence="1">Uncharacterized protein</fullName>
    </submittedName>
</protein>
<gene>
    <name evidence="1" type="ORF">PsorP6_013285</name>
</gene>
<dbReference type="Proteomes" id="UP001163321">
    <property type="component" value="Chromosome 13"/>
</dbReference>